<protein>
    <submittedName>
        <fullName evidence="1">Uncharacterized protein</fullName>
    </submittedName>
</protein>
<dbReference type="EMBL" id="JACHEG010000001">
    <property type="protein sequence ID" value="MBB6161207.1"/>
    <property type="molecule type" value="Genomic_DNA"/>
</dbReference>
<organism evidence="1 2">
    <name type="scientific">Rhizobium wenxiniae</name>
    <dbReference type="NCBI Taxonomy" id="1737357"/>
    <lineage>
        <taxon>Bacteria</taxon>
        <taxon>Pseudomonadati</taxon>
        <taxon>Pseudomonadota</taxon>
        <taxon>Alphaproteobacteria</taxon>
        <taxon>Hyphomicrobiales</taxon>
        <taxon>Rhizobiaceae</taxon>
        <taxon>Rhizobium/Agrobacterium group</taxon>
        <taxon>Rhizobium</taxon>
    </lineage>
</organism>
<evidence type="ECO:0000313" key="2">
    <source>
        <dbReference type="Proteomes" id="UP000547879"/>
    </source>
</evidence>
<dbReference type="RefSeq" id="WP_188868308.1">
    <property type="nucleotide sequence ID" value="NZ_BMHW01000001.1"/>
</dbReference>
<evidence type="ECO:0000313" key="1">
    <source>
        <dbReference type="EMBL" id="MBB6161207.1"/>
    </source>
</evidence>
<reference evidence="1 2" key="1">
    <citation type="submission" date="2020-08" db="EMBL/GenBank/DDBJ databases">
        <title>Genomic Encyclopedia of Type Strains, Phase IV (KMG-IV): sequencing the most valuable type-strain genomes for metagenomic binning, comparative biology and taxonomic classification.</title>
        <authorList>
            <person name="Goeker M."/>
        </authorList>
    </citation>
    <scope>NUCLEOTIDE SEQUENCE [LARGE SCALE GENOMIC DNA]</scope>
    <source>
        <strain evidence="1 2">DSM 100734</strain>
    </source>
</reference>
<name>A0A7W9Y383_9HYPH</name>
<accession>A0A7W9Y383</accession>
<proteinExistence type="predicted"/>
<comment type="caution">
    <text evidence="1">The sequence shown here is derived from an EMBL/GenBank/DDBJ whole genome shotgun (WGS) entry which is preliminary data.</text>
</comment>
<dbReference type="AlphaFoldDB" id="A0A7W9Y383"/>
<keyword evidence="2" id="KW-1185">Reference proteome</keyword>
<gene>
    <name evidence="1" type="ORF">HNQ72_001004</name>
</gene>
<dbReference type="Proteomes" id="UP000547879">
    <property type="component" value="Unassembled WGS sequence"/>
</dbReference>
<sequence length="97" mass="11585">MKRERIISSDGDLEFSVEIWINDQSRLHDYGIPRSAWFRAIRLMKKYGSEKTLDELDRRALAAFERGNERMSYRLRDLMVAIHAMEEDEVMPNDRVH</sequence>